<accession>A0ABP6SV46</accession>
<comment type="caution">
    <text evidence="1">The sequence shown here is derived from an EMBL/GenBank/DDBJ whole genome shotgun (WGS) entry which is preliminary data.</text>
</comment>
<gene>
    <name evidence="1" type="ORF">GCM10020369_23470</name>
</gene>
<dbReference type="RefSeq" id="WP_345728077.1">
    <property type="nucleotide sequence ID" value="NZ_BAAAYN010000016.1"/>
</dbReference>
<dbReference type="Proteomes" id="UP001501676">
    <property type="component" value="Unassembled WGS sequence"/>
</dbReference>
<name>A0ABP6SV46_9ACTN</name>
<protein>
    <submittedName>
        <fullName evidence="1">Uncharacterized protein</fullName>
    </submittedName>
</protein>
<reference evidence="2" key="1">
    <citation type="journal article" date="2019" name="Int. J. Syst. Evol. Microbiol.">
        <title>The Global Catalogue of Microorganisms (GCM) 10K type strain sequencing project: providing services to taxonomists for standard genome sequencing and annotation.</title>
        <authorList>
            <consortium name="The Broad Institute Genomics Platform"/>
            <consortium name="The Broad Institute Genome Sequencing Center for Infectious Disease"/>
            <person name="Wu L."/>
            <person name="Ma J."/>
        </authorList>
    </citation>
    <scope>NUCLEOTIDE SEQUENCE [LARGE SCALE GENOMIC DNA]</scope>
    <source>
        <strain evidence="2">JCM 9458</strain>
    </source>
</reference>
<proteinExistence type="predicted"/>
<sequence>MTGTPPAGPGELDLDEIVRLICLADVPAFVGQSGGGTATIYAGHPYIDEHGDERMTGCAGPGWFLPNPQTGRPWAYGRGSLADFYIGPESDDPVALSAEEIGITTEAEAAAVIVAQAIRRRPLTLAEARDARDAATGLR</sequence>
<organism evidence="1 2">
    <name type="scientific">Cryptosporangium minutisporangium</name>
    <dbReference type="NCBI Taxonomy" id="113569"/>
    <lineage>
        <taxon>Bacteria</taxon>
        <taxon>Bacillati</taxon>
        <taxon>Actinomycetota</taxon>
        <taxon>Actinomycetes</taxon>
        <taxon>Cryptosporangiales</taxon>
        <taxon>Cryptosporangiaceae</taxon>
        <taxon>Cryptosporangium</taxon>
    </lineage>
</organism>
<evidence type="ECO:0000313" key="1">
    <source>
        <dbReference type="EMBL" id="GAA3386380.1"/>
    </source>
</evidence>
<dbReference type="EMBL" id="BAAAYN010000016">
    <property type="protein sequence ID" value="GAA3386380.1"/>
    <property type="molecule type" value="Genomic_DNA"/>
</dbReference>
<keyword evidence="2" id="KW-1185">Reference proteome</keyword>
<evidence type="ECO:0000313" key="2">
    <source>
        <dbReference type="Proteomes" id="UP001501676"/>
    </source>
</evidence>